<gene>
    <name evidence="1" type="ORF">RPERSI_LOCUS17124</name>
</gene>
<protein>
    <submittedName>
        <fullName evidence="1">30358_t:CDS:1</fullName>
    </submittedName>
</protein>
<dbReference type="Proteomes" id="UP000789920">
    <property type="component" value="Unassembled WGS sequence"/>
</dbReference>
<comment type="caution">
    <text evidence="1">The sequence shown here is derived from an EMBL/GenBank/DDBJ whole genome shotgun (WGS) entry which is preliminary data.</text>
</comment>
<sequence>MCKEAEEVNDIESESEDENKIYNPLKLFLDGMDQFHTGSINYTAIYAKYVYGGRKAFDSIFRNVVWDVW</sequence>
<dbReference type="EMBL" id="CAJVQC010043418">
    <property type="protein sequence ID" value="CAG8777514.1"/>
    <property type="molecule type" value="Genomic_DNA"/>
</dbReference>
<keyword evidence="2" id="KW-1185">Reference proteome</keyword>
<evidence type="ECO:0000313" key="1">
    <source>
        <dbReference type="EMBL" id="CAG8777514.1"/>
    </source>
</evidence>
<reference evidence="1" key="1">
    <citation type="submission" date="2021-06" db="EMBL/GenBank/DDBJ databases">
        <authorList>
            <person name="Kallberg Y."/>
            <person name="Tangrot J."/>
            <person name="Rosling A."/>
        </authorList>
    </citation>
    <scope>NUCLEOTIDE SEQUENCE</scope>
    <source>
        <strain evidence="1">MA461A</strain>
    </source>
</reference>
<organism evidence="1 2">
    <name type="scientific">Racocetra persica</name>
    <dbReference type="NCBI Taxonomy" id="160502"/>
    <lineage>
        <taxon>Eukaryota</taxon>
        <taxon>Fungi</taxon>
        <taxon>Fungi incertae sedis</taxon>
        <taxon>Mucoromycota</taxon>
        <taxon>Glomeromycotina</taxon>
        <taxon>Glomeromycetes</taxon>
        <taxon>Diversisporales</taxon>
        <taxon>Gigasporaceae</taxon>
        <taxon>Racocetra</taxon>
    </lineage>
</organism>
<evidence type="ECO:0000313" key="2">
    <source>
        <dbReference type="Proteomes" id="UP000789920"/>
    </source>
</evidence>
<accession>A0ACA9R4X3</accession>
<feature type="non-terminal residue" evidence="1">
    <location>
        <position position="69"/>
    </location>
</feature>
<proteinExistence type="predicted"/>
<name>A0ACA9R4X3_9GLOM</name>